<dbReference type="Proteomes" id="UP000198623">
    <property type="component" value="Unassembled WGS sequence"/>
</dbReference>
<dbReference type="RefSeq" id="WP_090726964.1">
    <property type="nucleotide sequence ID" value="NZ_FOOU01000005.1"/>
</dbReference>
<dbReference type="OrthoDB" id="5298361at2"/>
<organism evidence="1 2">
    <name type="scientific">Neptunomonas qingdaonensis</name>
    <dbReference type="NCBI Taxonomy" id="1045558"/>
    <lineage>
        <taxon>Bacteria</taxon>
        <taxon>Pseudomonadati</taxon>
        <taxon>Pseudomonadota</taxon>
        <taxon>Gammaproteobacteria</taxon>
        <taxon>Oceanospirillales</taxon>
        <taxon>Oceanospirillaceae</taxon>
        <taxon>Neptunomonas</taxon>
    </lineage>
</organism>
<protein>
    <submittedName>
        <fullName evidence="1">Uncharacterized protein</fullName>
    </submittedName>
</protein>
<dbReference type="AlphaFoldDB" id="A0A1I2QR78"/>
<name>A0A1I2QR78_9GAMM</name>
<dbReference type="STRING" id="1045558.SAMN05216175_10563"/>
<keyword evidence="2" id="KW-1185">Reference proteome</keyword>
<accession>A0A1I2QR78</accession>
<evidence type="ECO:0000313" key="2">
    <source>
        <dbReference type="Proteomes" id="UP000198623"/>
    </source>
</evidence>
<reference evidence="2" key="1">
    <citation type="submission" date="2016-10" db="EMBL/GenBank/DDBJ databases">
        <authorList>
            <person name="Varghese N."/>
            <person name="Submissions S."/>
        </authorList>
    </citation>
    <scope>NUCLEOTIDE SEQUENCE [LARGE SCALE GENOMIC DNA]</scope>
    <source>
        <strain evidence="2">CGMCC 1.10971</strain>
    </source>
</reference>
<proteinExistence type="predicted"/>
<dbReference type="EMBL" id="FOOU01000005">
    <property type="protein sequence ID" value="SFG30143.1"/>
    <property type="molecule type" value="Genomic_DNA"/>
</dbReference>
<evidence type="ECO:0000313" key="1">
    <source>
        <dbReference type="EMBL" id="SFG30143.1"/>
    </source>
</evidence>
<sequence length="245" mass="28517">MSHYKIKLGKCRTIFFDLEFYVPETSRLEKGFSYNPWDKACKLIGGSFLIANPDKDIQLRDELVRKRIKSVWCWECDSEKALVQQIYDLLEQALVIVHRAHDGKLSPVLCGIGITTSDVLILCDLFRRYQILDNAGVFAFMNKFRVIDLSQLAIGMFNSNVDFLYPKVKNDILIKYQHGTKFSSGTSVWGLYEEKNHALIQERVTDEIMSTHHCYKAIIEDIRRYRSLDVAEKKRQKLKLKQEAL</sequence>
<gene>
    <name evidence="1" type="ORF">SAMN05216175_10563</name>
</gene>